<feature type="repeat" description="ANK" evidence="3">
    <location>
        <begin position="1035"/>
        <end position="1067"/>
    </location>
</feature>
<dbReference type="Pfam" id="PF13857">
    <property type="entry name" value="Ank_5"/>
    <property type="match status" value="1"/>
</dbReference>
<dbReference type="PANTHER" id="PTHR24198:SF165">
    <property type="entry name" value="ANKYRIN REPEAT-CONTAINING PROTEIN-RELATED"/>
    <property type="match status" value="1"/>
</dbReference>
<gene>
    <name evidence="6" type="ORF">N7G274_003431</name>
</gene>
<feature type="repeat" description="ANK" evidence="3">
    <location>
        <begin position="1068"/>
        <end position="1100"/>
    </location>
</feature>
<dbReference type="InterPro" id="IPR036770">
    <property type="entry name" value="Ankyrin_rpt-contain_sf"/>
</dbReference>
<dbReference type="PROSITE" id="PS50297">
    <property type="entry name" value="ANK_REP_REGION"/>
    <property type="match status" value="7"/>
</dbReference>
<evidence type="ECO:0000313" key="7">
    <source>
        <dbReference type="Proteomes" id="UP001590950"/>
    </source>
</evidence>
<keyword evidence="7" id="KW-1185">Reference proteome</keyword>
<feature type="compositionally biased region" description="Acidic residues" evidence="5">
    <location>
        <begin position="311"/>
        <end position="322"/>
    </location>
</feature>
<dbReference type="SMART" id="SM00248">
    <property type="entry name" value="ANK"/>
    <property type="match status" value="10"/>
</dbReference>
<evidence type="ECO:0000256" key="4">
    <source>
        <dbReference type="SAM" id="Coils"/>
    </source>
</evidence>
<protein>
    <recommendedName>
        <fullName evidence="8">Ankyrin</fullName>
    </recommendedName>
</protein>
<feature type="compositionally biased region" description="Basic and acidic residues" evidence="5">
    <location>
        <begin position="280"/>
        <end position="290"/>
    </location>
</feature>
<dbReference type="Proteomes" id="UP001590950">
    <property type="component" value="Unassembled WGS sequence"/>
</dbReference>
<evidence type="ECO:0008006" key="8">
    <source>
        <dbReference type="Google" id="ProtNLM"/>
    </source>
</evidence>
<dbReference type="EMBL" id="JBEFKJ010000010">
    <property type="protein sequence ID" value="KAL2043911.1"/>
    <property type="molecule type" value="Genomic_DNA"/>
</dbReference>
<feature type="compositionally biased region" description="Pro residues" evidence="5">
    <location>
        <begin position="1291"/>
        <end position="1310"/>
    </location>
</feature>
<feature type="compositionally biased region" description="Low complexity" evidence="5">
    <location>
        <begin position="686"/>
        <end position="698"/>
    </location>
</feature>
<dbReference type="Pfam" id="PF12796">
    <property type="entry name" value="Ank_2"/>
    <property type="match status" value="3"/>
</dbReference>
<feature type="repeat" description="ANK" evidence="3">
    <location>
        <begin position="967"/>
        <end position="999"/>
    </location>
</feature>
<feature type="repeat" description="ANK" evidence="3">
    <location>
        <begin position="1000"/>
        <end position="1025"/>
    </location>
</feature>
<dbReference type="PANTHER" id="PTHR24198">
    <property type="entry name" value="ANKYRIN REPEAT AND PROTEIN KINASE DOMAIN-CONTAINING PROTEIN"/>
    <property type="match status" value="1"/>
</dbReference>
<feature type="repeat" description="ANK" evidence="3">
    <location>
        <begin position="934"/>
        <end position="966"/>
    </location>
</feature>
<feature type="compositionally biased region" description="Pro residues" evidence="5">
    <location>
        <begin position="641"/>
        <end position="651"/>
    </location>
</feature>
<feature type="compositionally biased region" description="Basic and acidic residues" evidence="5">
    <location>
        <begin position="386"/>
        <end position="401"/>
    </location>
</feature>
<evidence type="ECO:0000313" key="6">
    <source>
        <dbReference type="EMBL" id="KAL2043911.1"/>
    </source>
</evidence>
<dbReference type="Pfam" id="PF00023">
    <property type="entry name" value="Ank"/>
    <property type="match status" value="1"/>
</dbReference>
<feature type="region of interest" description="Disordered" evidence="5">
    <location>
        <begin position="205"/>
        <end position="323"/>
    </location>
</feature>
<name>A0ABR4AGE2_9LECA</name>
<evidence type="ECO:0000256" key="3">
    <source>
        <dbReference type="PROSITE-ProRule" id="PRU00023"/>
    </source>
</evidence>
<feature type="repeat" description="ANK" evidence="3">
    <location>
        <begin position="1183"/>
        <end position="1215"/>
    </location>
</feature>
<feature type="repeat" description="ANK" evidence="3">
    <location>
        <begin position="1116"/>
        <end position="1148"/>
    </location>
</feature>
<proteinExistence type="predicted"/>
<feature type="region of interest" description="Disordered" evidence="5">
    <location>
        <begin position="1275"/>
        <end position="1310"/>
    </location>
</feature>
<feature type="compositionally biased region" description="Low complexity" evidence="5">
    <location>
        <begin position="222"/>
        <end position="234"/>
    </location>
</feature>
<feature type="compositionally biased region" description="Polar residues" evidence="5">
    <location>
        <begin position="295"/>
        <end position="308"/>
    </location>
</feature>
<feature type="region of interest" description="Disordered" evidence="5">
    <location>
        <begin position="770"/>
        <end position="815"/>
    </location>
</feature>
<feature type="compositionally biased region" description="Polar residues" evidence="5">
    <location>
        <begin position="631"/>
        <end position="640"/>
    </location>
</feature>
<feature type="compositionally biased region" description="Low complexity" evidence="5">
    <location>
        <begin position="784"/>
        <end position="805"/>
    </location>
</feature>
<feature type="compositionally biased region" description="Low complexity" evidence="5">
    <location>
        <begin position="652"/>
        <end position="662"/>
    </location>
</feature>
<organism evidence="6 7">
    <name type="scientific">Stereocaulon virgatum</name>
    <dbReference type="NCBI Taxonomy" id="373712"/>
    <lineage>
        <taxon>Eukaryota</taxon>
        <taxon>Fungi</taxon>
        <taxon>Dikarya</taxon>
        <taxon>Ascomycota</taxon>
        <taxon>Pezizomycotina</taxon>
        <taxon>Lecanoromycetes</taxon>
        <taxon>OSLEUM clade</taxon>
        <taxon>Lecanoromycetidae</taxon>
        <taxon>Lecanorales</taxon>
        <taxon>Lecanorineae</taxon>
        <taxon>Stereocaulaceae</taxon>
        <taxon>Stereocaulon</taxon>
    </lineage>
</organism>
<feature type="region of interest" description="Disordered" evidence="5">
    <location>
        <begin position="631"/>
        <end position="705"/>
    </location>
</feature>
<reference evidence="6 7" key="1">
    <citation type="submission" date="2024-09" db="EMBL/GenBank/DDBJ databases">
        <title>Rethinking Asexuality: The Enigmatic Case of Functional Sexual Genes in Lepraria (Stereocaulaceae).</title>
        <authorList>
            <person name="Doellman M."/>
            <person name="Sun Y."/>
            <person name="Barcenas-Pena A."/>
            <person name="Lumbsch H.T."/>
            <person name="Grewe F."/>
        </authorList>
    </citation>
    <scope>NUCLEOTIDE SEQUENCE [LARGE SCALE GENOMIC DNA]</scope>
    <source>
        <strain evidence="6 7">Mercado 3170</strain>
    </source>
</reference>
<keyword evidence="4" id="KW-0175">Coiled coil</keyword>
<dbReference type="InterPro" id="IPR002110">
    <property type="entry name" value="Ankyrin_rpt"/>
</dbReference>
<feature type="repeat" description="ANK" evidence="3">
    <location>
        <begin position="1149"/>
        <end position="1181"/>
    </location>
</feature>
<feature type="region of interest" description="Disordered" evidence="5">
    <location>
        <begin position="441"/>
        <end position="473"/>
    </location>
</feature>
<feature type="coiled-coil region" evidence="4">
    <location>
        <begin position="730"/>
        <end position="757"/>
    </location>
</feature>
<evidence type="ECO:0000256" key="1">
    <source>
        <dbReference type="ARBA" id="ARBA00022737"/>
    </source>
</evidence>
<feature type="region of interest" description="Disordered" evidence="5">
    <location>
        <begin position="357"/>
        <end position="420"/>
    </location>
</feature>
<evidence type="ECO:0000256" key="5">
    <source>
        <dbReference type="SAM" id="MobiDB-lite"/>
    </source>
</evidence>
<keyword evidence="2 3" id="KW-0040">ANK repeat</keyword>
<dbReference type="SUPFAM" id="SSF48403">
    <property type="entry name" value="Ankyrin repeat"/>
    <property type="match status" value="2"/>
</dbReference>
<dbReference type="Gene3D" id="1.25.40.20">
    <property type="entry name" value="Ankyrin repeat-containing domain"/>
    <property type="match status" value="2"/>
</dbReference>
<keyword evidence="1" id="KW-0677">Repeat</keyword>
<sequence>MEAVAAASSILTLVAGITKLAKSLNEVRDSYNNVALSITLVASSLSTIRAALEALHKWRANDRGTADHSKQFDKDLEVSLSCCAILITVIDGKLSESGYKSGIKQRIRYIWLEDTLKDYLSNLEGQVRALQLLLTIYQCKTATEQRQKLERAESRRIIENVRSETQTLRTANKDFQDAASVLSLDPSVRFDFDSVLMTTPTYMNVYGQRPLPRTSPPEPRRSSPVPLSPPKAIRTPPPIPDRALKPPRVQPRPPAQDGARKQVWNPYLGQVVDVGTTSRQDSRSLKEKPVDQAFAVNTDQVSSMPSQLDSESNDESEPESVPEDFKILSSKVAQAHSVQQQMEGVDDVLNCSIAMNNPDADLPPSSHESDPYGIGLKSASSTLTTRSEDVSEGTARDESLHEVASTVKNQENVTPVLPEHSSENPILTVEHTPYSLSLSLAKATGEAPHQTPELQNSAKVPSRDKPETQINKIPSGLGIELPTILDTPSSELIQTRTEGGQNQALKYAKTASNSGVTAGSLPINIESRLTQDGDGRKTPSAIHGLVNEIDLAFEDRSPQNPIASPRNSITGLSEIVKSSPELVTRPPVSRTIPSVPVEQEPRIFYGPKRITQKGSNRRMFFELDTSTIKQPVSNTVITSNPSPPQRGPPLPTRTTRGSSLSSLPPPTPKSAMSGADLYSVSSNRDSSTFGKSSTASSSDLPEVNTAESVRYSTGNTMATSLGEAPPLSAREQGQIELRNLQTELAAAKARGDNKSQEEVIQKSIEVIWRTQLAPPTDPSKKPKSLSPKLKPRASSIRFPSFTSSSKGEALGNAAATGDDRTLSKLLMEKVNVNSTSSDFKTPMMRAAMGGHVHCLEILKTFGADEFVVDKTGATALHYAVLSNNILAAKWFLETYPPPPTPDPAKNRSSILLRATDATKWSRSLKNLREASDTRGSKPLHIAVECDMDDMVQTLLAAGVDIEAKNTRGRTPLHQAVIDKRHDPFKTLLRSGADAAAIDASRMSALHWAAKLGQISMIEELLDKGAARWEYDSTDSGYFPIHQAAREGQFAAIEALITESEDLERRTKSGETLLHIASLYGHVHVVQYLLNRSVDVNPWAERSTCWKSEPHSKLMGSTLTPLHYTCRMGYFEIAILLLDHGALVNAPSPDGYTALMMAVEADDTNLVSLLYNRGAKINASLPGTFTTALHMAARKGNIDTVQQLCRAGADYKARAGKDSYKRTPAEEADHACSDKDKRKAVAEYFNIIKQNEWAKRSAQIMFAEQPVTYAPWGPNTQQGGYLVHQARNAPNPYQPPSPPPPPYTKAPPAWG</sequence>
<comment type="caution">
    <text evidence="6">The sequence shown here is derived from an EMBL/GenBank/DDBJ whole genome shotgun (WGS) entry which is preliminary data.</text>
</comment>
<dbReference type="PROSITE" id="PS50088">
    <property type="entry name" value="ANK_REPEAT"/>
    <property type="match status" value="8"/>
</dbReference>
<accession>A0ABR4AGE2</accession>
<evidence type="ECO:0000256" key="2">
    <source>
        <dbReference type="ARBA" id="ARBA00023043"/>
    </source>
</evidence>